<comment type="catalytic activity">
    <reaction evidence="11">
        <text>adenosine + ATP = AMP + ADP + H(+)</text>
        <dbReference type="Rhea" id="RHEA:20824"/>
        <dbReference type="ChEBI" id="CHEBI:15378"/>
        <dbReference type="ChEBI" id="CHEBI:16335"/>
        <dbReference type="ChEBI" id="CHEBI:30616"/>
        <dbReference type="ChEBI" id="CHEBI:456215"/>
        <dbReference type="ChEBI" id="CHEBI:456216"/>
        <dbReference type="EC" id="2.7.1.20"/>
    </reaction>
</comment>
<keyword evidence="9 11" id="KW-0067">ATP-binding</keyword>
<evidence type="ECO:0000256" key="9">
    <source>
        <dbReference type="ARBA" id="ARBA00022840"/>
    </source>
</evidence>
<evidence type="ECO:0000256" key="5">
    <source>
        <dbReference type="ARBA" id="ARBA00022679"/>
    </source>
</evidence>
<evidence type="ECO:0000256" key="11">
    <source>
        <dbReference type="RuleBase" id="RU368116"/>
    </source>
</evidence>
<gene>
    <name evidence="13" type="ORF">NEOLI_002675</name>
</gene>
<dbReference type="EMBL" id="LXFE01003564">
    <property type="protein sequence ID" value="OLL22258.1"/>
    <property type="molecule type" value="Genomic_DNA"/>
</dbReference>
<dbReference type="AlphaFoldDB" id="A0A1U7LI02"/>
<evidence type="ECO:0000256" key="3">
    <source>
        <dbReference type="ARBA" id="ARBA00010688"/>
    </source>
</evidence>
<protein>
    <recommendedName>
        <fullName evidence="4 11">Adenosine kinase</fullName>
        <shortName evidence="11">AK</shortName>
        <ecNumber evidence="4 11">2.7.1.20</ecNumber>
    </recommendedName>
    <alternativeName>
        <fullName evidence="11">Adenosine 5'-phosphotransferase</fullName>
    </alternativeName>
</protein>
<comment type="pathway">
    <text evidence="2 11">Purine metabolism; AMP biosynthesis via salvage pathway; AMP from adenosine: step 1/1.</text>
</comment>
<dbReference type="Gene3D" id="3.40.1190.20">
    <property type="match status" value="1"/>
</dbReference>
<dbReference type="InterPro" id="IPR001805">
    <property type="entry name" value="Adenokinase"/>
</dbReference>
<dbReference type="GO" id="GO:0004001">
    <property type="term" value="F:adenosine kinase activity"/>
    <property type="evidence" value="ECO:0007669"/>
    <property type="project" value="UniProtKB-UniRule"/>
</dbReference>
<dbReference type="InterPro" id="IPR002173">
    <property type="entry name" value="Carboh/pur_kinase_PfkB_CS"/>
</dbReference>
<comment type="cofactor">
    <cofactor evidence="1 11">
        <name>Mg(2+)</name>
        <dbReference type="ChEBI" id="CHEBI:18420"/>
    </cofactor>
</comment>
<dbReference type="GO" id="GO:0005829">
    <property type="term" value="C:cytosol"/>
    <property type="evidence" value="ECO:0007669"/>
    <property type="project" value="TreeGrafter"/>
</dbReference>
<keyword evidence="6 11" id="KW-0660">Purine salvage</keyword>
<evidence type="ECO:0000256" key="7">
    <source>
        <dbReference type="ARBA" id="ARBA00022741"/>
    </source>
</evidence>
<accession>A0A1U7LI02</accession>
<dbReference type="SUPFAM" id="SSF53613">
    <property type="entry name" value="Ribokinase-like"/>
    <property type="match status" value="1"/>
</dbReference>
<dbReference type="OMA" id="RTMCTYL"/>
<evidence type="ECO:0000256" key="6">
    <source>
        <dbReference type="ARBA" id="ARBA00022726"/>
    </source>
</evidence>
<dbReference type="CDD" id="cd01168">
    <property type="entry name" value="adenosine_kinase"/>
    <property type="match status" value="1"/>
</dbReference>
<dbReference type="OrthoDB" id="432447at2759"/>
<keyword evidence="7 11" id="KW-0547">Nucleotide-binding</keyword>
<dbReference type="PANTHER" id="PTHR45769:SF3">
    <property type="entry name" value="ADENOSINE KINASE"/>
    <property type="match status" value="1"/>
</dbReference>
<dbReference type="EC" id="2.7.1.20" evidence="4 11"/>
<dbReference type="PRINTS" id="PR00989">
    <property type="entry name" value="ADENOKINASE"/>
</dbReference>
<dbReference type="UniPathway" id="UPA00588">
    <property type="reaction ID" value="UER00659"/>
</dbReference>
<evidence type="ECO:0000313" key="13">
    <source>
        <dbReference type="EMBL" id="OLL22258.1"/>
    </source>
</evidence>
<evidence type="ECO:0000256" key="10">
    <source>
        <dbReference type="PIRSR" id="PIRSR601805-1"/>
    </source>
</evidence>
<evidence type="ECO:0000256" key="4">
    <source>
        <dbReference type="ARBA" id="ARBA00012119"/>
    </source>
</evidence>
<proteinExistence type="inferred from homology"/>
<dbReference type="Gene3D" id="3.30.1110.10">
    <property type="match status" value="1"/>
</dbReference>
<reference evidence="13 14" key="1">
    <citation type="submission" date="2016-04" db="EMBL/GenBank/DDBJ databases">
        <title>Evolutionary innovation and constraint leading to complex multicellularity in the Ascomycota.</title>
        <authorList>
            <person name="Cisse O."/>
            <person name="Nguyen A."/>
            <person name="Hewitt D.A."/>
            <person name="Jedd G."/>
            <person name="Stajich J.E."/>
        </authorList>
    </citation>
    <scope>NUCLEOTIDE SEQUENCE [LARGE SCALE GENOMIC DNA]</scope>
    <source>
        <strain evidence="13 14">DAH-3</strain>
    </source>
</reference>
<name>A0A1U7LI02_NEOID</name>
<keyword evidence="11" id="KW-0460">Magnesium</keyword>
<comment type="caution">
    <text evidence="13">The sequence shown here is derived from an EMBL/GenBank/DDBJ whole genome shotgun (WGS) entry which is preliminary data.</text>
</comment>
<evidence type="ECO:0000256" key="8">
    <source>
        <dbReference type="ARBA" id="ARBA00022777"/>
    </source>
</evidence>
<evidence type="ECO:0000259" key="12">
    <source>
        <dbReference type="Pfam" id="PF00294"/>
    </source>
</evidence>
<dbReference type="PANTHER" id="PTHR45769">
    <property type="entry name" value="ADENOSINE KINASE"/>
    <property type="match status" value="1"/>
</dbReference>
<dbReference type="GO" id="GO:0044209">
    <property type="term" value="P:AMP salvage"/>
    <property type="evidence" value="ECO:0007669"/>
    <property type="project" value="UniProtKB-UniRule"/>
</dbReference>
<keyword evidence="5 11" id="KW-0808">Transferase</keyword>
<feature type="domain" description="Carbohydrate kinase PfkB" evidence="12">
    <location>
        <begin position="40"/>
        <end position="338"/>
    </location>
</feature>
<organism evidence="13 14">
    <name type="scientific">Neolecta irregularis (strain DAH-3)</name>
    <dbReference type="NCBI Taxonomy" id="1198029"/>
    <lineage>
        <taxon>Eukaryota</taxon>
        <taxon>Fungi</taxon>
        <taxon>Dikarya</taxon>
        <taxon>Ascomycota</taxon>
        <taxon>Taphrinomycotina</taxon>
        <taxon>Neolectales</taxon>
        <taxon>Neolectaceae</taxon>
        <taxon>Neolecta</taxon>
    </lineage>
</organism>
<dbReference type="GO" id="GO:0006166">
    <property type="term" value="P:purine ribonucleoside salvage"/>
    <property type="evidence" value="ECO:0007669"/>
    <property type="project" value="UniProtKB-KW"/>
</dbReference>
<dbReference type="PROSITE" id="PS00584">
    <property type="entry name" value="PFKB_KINASES_2"/>
    <property type="match status" value="1"/>
</dbReference>
<keyword evidence="8 11" id="KW-0418">Kinase</keyword>
<dbReference type="STRING" id="1198029.A0A1U7LI02"/>
<comment type="similarity">
    <text evidence="3 11">Belongs to the carbohydrate kinase PfkB family.</text>
</comment>
<feature type="active site" description="Proton acceptor" evidence="10">
    <location>
        <position position="296"/>
    </location>
</feature>
<keyword evidence="14" id="KW-1185">Reference proteome</keyword>
<dbReference type="Pfam" id="PF00294">
    <property type="entry name" value="PfkB"/>
    <property type="match status" value="1"/>
</dbReference>
<dbReference type="InterPro" id="IPR029056">
    <property type="entry name" value="Ribokinase-like"/>
</dbReference>
<dbReference type="GO" id="GO:0005634">
    <property type="term" value="C:nucleus"/>
    <property type="evidence" value="ECO:0007669"/>
    <property type="project" value="TreeGrafter"/>
</dbReference>
<comment type="function">
    <text evidence="11">ATP dependent phosphorylation of adenosine and other related nucleoside analogs to monophosphate derivatives.</text>
</comment>
<dbReference type="InterPro" id="IPR011611">
    <property type="entry name" value="PfkB_dom"/>
</dbReference>
<evidence type="ECO:0000256" key="1">
    <source>
        <dbReference type="ARBA" id="ARBA00001946"/>
    </source>
</evidence>
<dbReference type="GO" id="GO:0005524">
    <property type="term" value="F:ATP binding"/>
    <property type="evidence" value="ECO:0007669"/>
    <property type="project" value="UniProtKB-UniRule"/>
</dbReference>
<evidence type="ECO:0000256" key="2">
    <source>
        <dbReference type="ARBA" id="ARBA00004801"/>
    </source>
</evidence>
<dbReference type="Proteomes" id="UP000186594">
    <property type="component" value="Unassembled WGS sequence"/>
</dbReference>
<evidence type="ECO:0000313" key="14">
    <source>
        <dbReference type="Proteomes" id="UP000186594"/>
    </source>
</evidence>
<sequence length="343" mass="37591">MPSNEYLLFGLGNPLLDAIATMDPEILDRYGLEANNACLAEDKHLPLYDEIAKHPTVIYLAGGAAQNALRGAQYCLPPKSTVYVGCVGNDKYADELRAANEREGVRSEYMVTEGPTGICGAIVTGHHRSLVTNLAAANNYKVDHLKSPEIWRFVETTQFYYVGGYHLTVCVDAITALGEHAAEKNKACNQVLIESNYPEQMDNVSKYWDYIIGNESEAESYANFHYLHTTDLKEIAKYLALLPKVNTARQRVVVITQGANPTIVVTAQNNGTVQIEEHEVTIIPDDQIVDTVGAGDAFSGAFIASLVQGRPVSEAVQAGHWLASLCIRQPGPAYPYPKQTFVK</sequence>
<dbReference type="GO" id="GO:0006144">
    <property type="term" value="P:purine nucleobase metabolic process"/>
    <property type="evidence" value="ECO:0007669"/>
    <property type="project" value="EnsemblFungi"/>
</dbReference>